<gene>
    <name evidence="3" type="ORF">HJG63_009138</name>
</gene>
<dbReference type="GO" id="GO:0006355">
    <property type="term" value="P:regulation of DNA-templated transcription"/>
    <property type="evidence" value="ECO:0007669"/>
    <property type="project" value="InterPro"/>
</dbReference>
<dbReference type="AlphaFoldDB" id="A0A7J8CII2"/>
<dbReference type="PANTHER" id="PTHR23232">
    <property type="entry name" value="KRAB DOMAIN C2H2 ZINC FINGER"/>
    <property type="match status" value="1"/>
</dbReference>
<dbReference type="SUPFAM" id="SSF109640">
    <property type="entry name" value="KRAB domain (Kruppel-associated box)"/>
    <property type="match status" value="1"/>
</dbReference>
<dbReference type="CDD" id="cd07765">
    <property type="entry name" value="KRAB_A-box"/>
    <property type="match status" value="1"/>
</dbReference>
<keyword evidence="4" id="KW-1185">Reference proteome</keyword>
<comment type="caution">
    <text evidence="3">The sequence shown here is derived from an EMBL/GenBank/DDBJ whole genome shotgun (WGS) entry which is preliminary data.</text>
</comment>
<evidence type="ECO:0000313" key="4">
    <source>
        <dbReference type="Proteomes" id="UP000593571"/>
    </source>
</evidence>
<dbReference type="Proteomes" id="UP000593571">
    <property type="component" value="Unassembled WGS sequence"/>
</dbReference>
<accession>A0A7J8CII2</accession>
<evidence type="ECO:0000256" key="1">
    <source>
        <dbReference type="SAM" id="MobiDB-lite"/>
    </source>
</evidence>
<evidence type="ECO:0000313" key="3">
    <source>
        <dbReference type="EMBL" id="KAF6410675.1"/>
    </source>
</evidence>
<dbReference type="Pfam" id="PF01352">
    <property type="entry name" value="KRAB"/>
    <property type="match status" value="1"/>
</dbReference>
<organism evidence="3 4">
    <name type="scientific">Rousettus aegyptiacus</name>
    <name type="common">Egyptian fruit bat</name>
    <name type="synonym">Pteropus aegyptiacus</name>
    <dbReference type="NCBI Taxonomy" id="9407"/>
    <lineage>
        <taxon>Eukaryota</taxon>
        <taxon>Metazoa</taxon>
        <taxon>Chordata</taxon>
        <taxon>Craniata</taxon>
        <taxon>Vertebrata</taxon>
        <taxon>Euteleostomi</taxon>
        <taxon>Mammalia</taxon>
        <taxon>Eutheria</taxon>
        <taxon>Laurasiatheria</taxon>
        <taxon>Chiroptera</taxon>
        <taxon>Yinpterochiroptera</taxon>
        <taxon>Pteropodoidea</taxon>
        <taxon>Pteropodidae</taxon>
        <taxon>Rousettinae</taxon>
        <taxon>Rousettus</taxon>
    </lineage>
</organism>
<dbReference type="SMART" id="SM00349">
    <property type="entry name" value="KRAB"/>
    <property type="match status" value="1"/>
</dbReference>
<evidence type="ECO:0000259" key="2">
    <source>
        <dbReference type="PROSITE" id="PS50805"/>
    </source>
</evidence>
<protein>
    <recommendedName>
        <fullName evidence="2">KRAB domain-containing protein</fullName>
    </recommendedName>
</protein>
<dbReference type="EMBL" id="JACASE010000014">
    <property type="protein sequence ID" value="KAF6410675.1"/>
    <property type="molecule type" value="Genomic_DNA"/>
</dbReference>
<dbReference type="InterPro" id="IPR001909">
    <property type="entry name" value="KRAB"/>
</dbReference>
<feature type="domain" description="KRAB" evidence="2">
    <location>
        <begin position="14"/>
        <end position="89"/>
    </location>
</feature>
<dbReference type="Gene3D" id="6.10.140.140">
    <property type="match status" value="1"/>
</dbReference>
<name>A0A7J8CII2_ROUAE</name>
<dbReference type="PROSITE" id="PS50805">
    <property type="entry name" value="KRAB"/>
    <property type="match status" value="1"/>
</dbReference>
<feature type="region of interest" description="Disordered" evidence="1">
    <location>
        <begin position="95"/>
        <end position="124"/>
    </location>
</feature>
<dbReference type="InterPro" id="IPR036051">
    <property type="entry name" value="KRAB_dom_sf"/>
</dbReference>
<dbReference type="InterPro" id="IPR050169">
    <property type="entry name" value="Krueppel_C2H2_ZnF"/>
</dbReference>
<reference evidence="3 4" key="1">
    <citation type="journal article" date="2020" name="Nature">
        <title>Six reference-quality genomes reveal evolution of bat adaptations.</title>
        <authorList>
            <person name="Jebb D."/>
            <person name="Huang Z."/>
            <person name="Pippel M."/>
            <person name="Hughes G.M."/>
            <person name="Lavrichenko K."/>
            <person name="Devanna P."/>
            <person name="Winkler S."/>
            <person name="Jermiin L.S."/>
            <person name="Skirmuntt E.C."/>
            <person name="Katzourakis A."/>
            <person name="Burkitt-Gray L."/>
            <person name="Ray D.A."/>
            <person name="Sullivan K.A.M."/>
            <person name="Roscito J.G."/>
            <person name="Kirilenko B.M."/>
            <person name="Davalos L.M."/>
            <person name="Corthals A.P."/>
            <person name="Power M.L."/>
            <person name="Jones G."/>
            <person name="Ransome R.D."/>
            <person name="Dechmann D.K.N."/>
            <person name="Locatelli A.G."/>
            <person name="Puechmaille S.J."/>
            <person name="Fedrigo O."/>
            <person name="Jarvis E.D."/>
            <person name="Hiller M."/>
            <person name="Vernes S.C."/>
            <person name="Myers E.W."/>
            <person name="Teeling E.C."/>
        </authorList>
    </citation>
    <scope>NUCLEOTIDE SEQUENCE [LARGE SCALE GENOMIC DNA]</scope>
    <source>
        <strain evidence="3">MRouAeg1</strain>
        <tissue evidence="3">Muscle</tissue>
    </source>
</reference>
<sequence length="171" mass="18439">MAAAAPRVPVRVAVTFADVAVCFSREEWRLLDEAQRRLYLAVMLENFALVSSQGSPGLRLHRADVGIGMPGPIRRHWSRGPHHSEAGLKLAAAVQRTHSRTETGTTRPCAPTGSDPESVGGGRAEGHQSGLCWMLLVSQDFYDGMSRPSALKSKSDLRPIAPACVESHLSS</sequence>
<dbReference type="PANTHER" id="PTHR23232:SF133">
    <property type="entry name" value="RIKEN CDNA 1700020N01 GENE"/>
    <property type="match status" value="1"/>
</dbReference>
<proteinExistence type="predicted"/>